<comment type="caution">
    <text evidence="3">The sequence shown here is derived from an EMBL/GenBank/DDBJ whole genome shotgun (WGS) entry which is preliminary data.</text>
</comment>
<feature type="transmembrane region" description="Helical" evidence="1">
    <location>
        <begin position="12"/>
        <end position="31"/>
    </location>
</feature>
<dbReference type="AlphaFoldDB" id="A0A0R2HXA9"/>
<proteinExistence type="predicted"/>
<accession>A0A0R2HXA9</accession>
<evidence type="ECO:0000313" key="3">
    <source>
        <dbReference type="EMBL" id="KRN57353.1"/>
    </source>
</evidence>
<dbReference type="Proteomes" id="UP000051658">
    <property type="component" value="Unassembled WGS sequence"/>
</dbReference>
<evidence type="ECO:0000256" key="1">
    <source>
        <dbReference type="SAM" id="Phobius"/>
    </source>
</evidence>
<organism evidence="3 4">
    <name type="scientific">Carnobacterium divergens DSM 20623</name>
    <dbReference type="NCBI Taxonomy" id="1449336"/>
    <lineage>
        <taxon>Bacteria</taxon>
        <taxon>Bacillati</taxon>
        <taxon>Bacillota</taxon>
        <taxon>Bacilli</taxon>
        <taxon>Lactobacillales</taxon>
        <taxon>Carnobacteriaceae</taxon>
        <taxon>Carnobacterium</taxon>
    </lineage>
</organism>
<protein>
    <recommendedName>
        <fullName evidence="2">Membrane protein NfeD2 N-terminal transmembrane domain-containing protein</fullName>
    </recommendedName>
</protein>
<keyword evidence="1" id="KW-0472">Membrane</keyword>
<dbReference type="EMBL" id="JQBS01000007">
    <property type="protein sequence ID" value="KRN57353.1"/>
    <property type="molecule type" value="Genomic_DNA"/>
</dbReference>
<feature type="transmembrane region" description="Helical" evidence="1">
    <location>
        <begin position="66"/>
        <end position="92"/>
    </location>
</feature>
<feature type="transmembrane region" description="Helical" evidence="1">
    <location>
        <begin position="43"/>
        <end position="60"/>
    </location>
</feature>
<dbReference type="InterPro" id="IPR012340">
    <property type="entry name" value="NA-bd_OB-fold"/>
</dbReference>
<evidence type="ECO:0000313" key="4">
    <source>
        <dbReference type="Proteomes" id="UP000051658"/>
    </source>
</evidence>
<name>A0A0R2HXA9_CARDV</name>
<dbReference type="InterPro" id="IPR058653">
    <property type="entry name" value="NfeD2_TM"/>
</dbReference>
<feature type="domain" description="Membrane protein NfeD2 N-terminal transmembrane" evidence="2">
    <location>
        <begin position="4"/>
        <end position="98"/>
    </location>
</feature>
<keyword evidence="4" id="KW-1185">Reference proteome</keyword>
<keyword evidence="1" id="KW-0812">Transmembrane</keyword>
<sequence>MKKMLWGYSLETIYFYVLIVTALLAVVSFFIGDIINFDGPIDPVLIVPWFAFIALFGYLGEAHTEFHSGLIILTSGILASIIIFLLNFYLIVPLRKSDATLSSSEKDLEGRVGTVITPIPLKGMGEISIKSVTGSITKPASLYQPLAEIKAGEKILVIEINNRVAYVMPYEENF</sequence>
<reference evidence="3 4" key="1">
    <citation type="journal article" date="2015" name="Genome Announc.">
        <title>Expanding the biotechnology potential of lactobacilli through comparative genomics of 213 strains and associated genera.</title>
        <authorList>
            <person name="Sun Z."/>
            <person name="Harris H.M."/>
            <person name="McCann A."/>
            <person name="Guo C."/>
            <person name="Argimon S."/>
            <person name="Zhang W."/>
            <person name="Yang X."/>
            <person name="Jeffery I.B."/>
            <person name="Cooney J.C."/>
            <person name="Kagawa T.F."/>
            <person name="Liu W."/>
            <person name="Song Y."/>
            <person name="Salvetti E."/>
            <person name="Wrobel A."/>
            <person name="Rasinkangas P."/>
            <person name="Parkhill J."/>
            <person name="Rea M.C."/>
            <person name="O'Sullivan O."/>
            <person name="Ritari J."/>
            <person name="Douillard F.P."/>
            <person name="Paul Ross R."/>
            <person name="Yang R."/>
            <person name="Briner A.E."/>
            <person name="Felis G.E."/>
            <person name="de Vos W.M."/>
            <person name="Barrangou R."/>
            <person name="Klaenhammer T.R."/>
            <person name="Caufield P.W."/>
            <person name="Cui Y."/>
            <person name="Zhang H."/>
            <person name="O'Toole P.W."/>
        </authorList>
    </citation>
    <scope>NUCLEOTIDE SEQUENCE [LARGE SCALE GENOMIC DNA]</scope>
    <source>
        <strain evidence="3 4">DSM 20623</strain>
    </source>
</reference>
<keyword evidence="1" id="KW-1133">Transmembrane helix</keyword>
<gene>
    <name evidence="3" type="ORF">IV74_GL000335</name>
</gene>
<dbReference type="Pfam" id="PF25842">
    <property type="entry name" value="NfeD_TM"/>
    <property type="match status" value="1"/>
</dbReference>
<dbReference type="eggNOG" id="COG1585">
    <property type="taxonomic scope" value="Bacteria"/>
</dbReference>
<dbReference type="PATRIC" id="fig|1449336.4.peg.342"/>
<dbReference type="Gene3D" id="2.40.50.140">
    <property type="entry name" value="Nucleic acid-binding proteins"/>
    <property type="match status" value="1"/>
</dbReference>
<evidence type="ECO:0000259" key="2">
    <source>
        <dbReference type="Pfam" id="PF25842"/>
    </source>
</evidence>